<dbReference type="InterPro" id="IPR010280">
    <property type="entry name" value="U5_MeTrfase_fam"/>
</dbReference>
<keyword evidence="6 9" id="KW-0479">Metal-binding</keyword>
<feature type="binding site" evidence="9">
    <location>
        <position position="192"/>
    </location>
    <ligand>
        <name>[4Fe-4S] cluster</name>
        <dbReference type="ChEBI" id="CHEBI:49883"/>
    </ligand>
</feature>
<dbReference type="Pfam" id="PF05958">
    <property type="entry name" value="tRNA_U5-meth_tr"/>
    <property type="match status" value="1"/>
</dbReference>
<dbReference type="InterPro" id="IPR001566">
    <property type="entry name" value="23S_rRNA_MeTrfase_RlmD"/>
</dbReference>
<feature type="binding site" evidence="9">
    <location>
        <position position="347"/>
    </location>
    <ligand>
        <name>S-adenosyl-L-methionine</name>
        <dbReference type="ChEBI" id="CHEBI:59789"/>
    </ligand>
</feature>
<dbReference type="PROSITE" id="PS01231">
    <property type="entry name" value="TRMA_2"/>
    <property type="match status" value="1"/>
</dbReference>
<evidence type="ECO:0000256" key="10">
    <source>
        <dbReference type="PROSITE-ProRule" id="PRU01024"/>
    </source>
</evidence>
<feature type="binding site" evidence="9">
    <location>
        <position position="112"/>
    </location>
    <ligand>
        <name>[4Fe-4S] cluster</name>
        <dbReference type="ChEBI" id="CHEBI:49883"/>
    </ligand>
</feature>
<evidence type="ECO:0000256" key="3">
    <source>
        <dbReference type="ARBA" id="ARBA00022603"/>
    </source>
</evidence>
<evidence type="ECO:0000256" key="7">
    <source>
        <dbReference type="ARBA" id="ARBA00023004"/>
    </source>
</evidence>
<evidence type="ECO:0000256" key="6">
    <source>
        <dbReference type="ARBA" id="ARBA00022723"/>
    </source>
</evidence>
<dbReference type="GO" id="GO:0003723">
    <property type="term" value="F:RNA binding"/>
    <property type="evidence" value="ECO:0007669"/>
    <property type="project" value="InterPro"/>
</dbReference>
<dbReference type="SUPFAM" id="SSF50249">
    <property type="entry name" value="Nucleic acid-binding proteins"/>
    <property type="match status" value="1"/>
</dbReference>
<feature type="binding site" evidence="9">
    <location>
        <position position="109"/>
    </location>
    <ligand>
        <name>[4Fe-4S] cluster</name>
        <dbReference type="ChEBI" id="CHEBI:49883"/>
    </ligand>
</feature>
<proteinExistence type="inferred from homology"/>
<dbReference type="Gene3D" id="2.40.50.140">
    <property type="entry name" value="Nucleic acid-binding proteins"/>
    <property type="match status" value="1"/>
</dbReference>
<comment type="caution">
    <text evidence="11">The sequence shown here is derived from an EMBL/GenBank/DDBJ whole genome shotgun (WGS) entry which is preliminary data.</text>
</comment>
<dbReference type="InterPro" id="IPR012340">
    <property type="entry name" value="NA-bd_OB-fold"/>
</dbReference>
<comment type="function">
    <text evidence="9">Catalyzes the formation of 5-methyl-uridine at position 1939 (m5U1939) in 23S rRNA.</text>
</comment>
<feature type="binding site" evidence="9 10">
    <location>
        <position position="412"/>
    </location>
    <ligand>
        <name>S-adenosyl-L-methionine</name>
        <dbReference type="ChEBI" id="CHEBI:59789"/>
    </ligand>
</feature>
<dbReference type="GO" id="GO:0051539">
    <property type="term" value="F:4 iron, 4 sulfur cluster binding"/>
    <property type="evidence" value="ECO:0007669"/>
    <property type="project" value="UniProtKB-KW"/>
</dbReference>
<dbReference type="GO" id="GO:0070475">
    <property type="term" value="P:rRNA base methylation"/>
    <property type="evidence" value="ECO:0007669"/>
    <property type="project" value="TreeGrafter"/>
</dbReference>
<gene>
    <name evidence="9" type="primary">rlmD</name>
    <name evidence="11" type="ORF">M2127_002018</name>
</gene>
<feature type="binding site" evidence="9">
    <location>
        <position position="103"/>
    </location>
    <ligand>
        <name>[4Fe-4S] cluster</name>
        <dbReference type="ChEBI" id="CHEBI:49883"/>
    </ligand>
</feature>
<sequence length="499" mass="55843">MAHNGKNTFWALLLMRREEKPVNIEVLEPIRVEALDLDAQGIARLVPNEEEAVQGHSGKVIFIQGALPTELVSYTITRDKARFSKAKVRQIIKPAVFRAQPKCAAFGVCGGCTMQHLDMRAQIAMKQRVLEDDLSHLAKVKPEEILRPMGGPAWEYRHRARLSAVNRSIKKGTVLIGFHEGKSGYVADMLACEILPKHVSDLLPKMRTLVMGLSIVDRMPQIEIAVGEPEDPHSDDPMKARPVTALVFRNLQPLTPADEQLLKDFADEHHVWIWLQPKGIETVAPFYPLTGKLCYRLPEFAIEMPFKPADFTQVNHMMNRALVSKAIRLLEIKPEHRVLDLFCGIGNFTLPLARRARSVLGIEGLASLTARAKNNAEHNGLVDKVSFMQSDLFEVTTETIASWGKAERWLMDPPREGAMEICKSLALLHQISAQPANAHLNELMPERIVYVSCNPKTLARDAEILCHQAAYTLKGAGIVNMFPHTSHVESIAIFQKTLI</sequence>
<dbReference type="CDD" id="cd02440">
    <property type="entry name" value="AdoMet_MTases"/>
    <property type="match status" value="1"/>
</dbReference>
<dbReference type="AlphaFoldDB" id="A0AA43MBG1"/>
<evidence type="ECO:0000256" key="4">
    <source>
        <dbReference type="ARBA" id="ARBA00022679"/>
    </source>
</evidence>
<protein>
    <recommendedName>
        <fullName evidence="9">23S rRNA (uracil(1939)-C(5))-methyltransferase RlmD</fullName>
        <ecNumber evidence="9">2.1.1.190</ecNumber>
    </recommendedName>
    <alternativeName>
        <fullName evidence="9">23S rRNA(m5U1939)-methyltransferase</fullName>
    </alternativeName>
</protein>
<dbReference type="NCBIfam" id="TIGR00479">
    <property type="entry name" value="rumA"/>
    <property type="match status" value="1"/>
</dbReference>
<name>A0AA43MBG1_9BURK</name>
<evidence type="ECO:0000256" key="1">
    <source>
        <dbReference type="ARBA" id="ARBA00022485"/>
    </source>
</evidence>
<dbReference type="HAMAP" id="MF_01010">
    <property type="entry name" value="23SrRNA_methyltr_RlmD"/>
    <property type="match status" value="1"/>
</dbReference>
<dbReference type="PANTHER" id="PTHR11061">
    <property type="entry name" value="RNA M5U METHYLTRANSFERASE"/>
    <property type="match status" value="1"/>
</dbReference>
<keyword evidence="12" id="KW-1185">Reference proteome</keyword>
<dbReference type="EC" id="2.1.1.190" evidence="9"/>
<dbReference type="GO" id="GO:0005506">
    <property type="term" value="F:iron ion binding"/>
    <property type="evidence" value="ECO:0007669"/>
    <property type="project" value="UniProtKB-UniRule"/>
</dbReference>
<keyword evidence="4 9" id="KW-0808">Transferase</keyword>
<accession>A0AA43MBG1</accession>
<evidence type="ECO:0000256" key="8">
    <source>
        <dbReference type="ARBA" id="ARBA00023014"/>
    </source>
</evidence>
<dbReference type="SUPFAM" id="SSF53335">
    <property type="entry name" value="S-adenosyl-L-methionine-dependent methyltransferases"/>
    <property type="match status" value="1"/>
</dbReference>
<evidence type="ECO:0000256" key="5">
    <source>
        <dbReference type="ARBA" id="ARBA00022691"/>
    </source>
</evidence>
<dbReference type="InterPro" id="IPR030391">
    <property type="entry name" value="MeTrfase_TrmA_CS"/>
</dbReference>
<evidence type="ECO:0000256" key="2">
    <source>
        <dbReference type="ARBA" id="ARBA00022552"/>
    </source>
</evidence>
<feature type="binding site" evidence="9 10">
    <location>
        <position position="342"/>
    </location>
    <ligand>
        <name>S-adenosyl-L-methionine</name>
        <dbReference type="ChEBI" id="CHEBI:59789"/>
    </ligand>
</feature>
<dbReference type="PROSITE" id="PS51687">
    <property type="entry name" value="SAM_MT_RNA_M5U"/>
    <property type="match status" value="1"/>
</dbReference>
<comment type="catalytic activity">
    <reaction evidence="9">
        <text>uridine(1939) in 23S rRNA + S-adenosyl-L-methionine = 5-methyluridine(1939) in 23S rRNA + S-adenosyl-L-homocysteine + H(+)</text>
        <dbReference type="Rhea" id="RHEA:42908"/>
        <dbReference type="Rhea" id="RHEA-COMP:10278"/>
        <dbReference type="Rhea" id="RHEA-COMP:10279"/>
        <dbReference type="ChEBI" id="CHEBI:15378"/>
        <dbReference type="ChEBI" id="CHEBI:57856"/>
        <dbReference type="ChEBI" id="CHEBI:59789"/>
        <dbReference type="ChEBI" id="CHEBI:65315"/>
        <dbReference type="ChEBI" id="CHEBI:74447"/>
        <dbReference type="EC" id="2.1.1.190"/>
    </reaction>
</comment>
<evidence type="ECO:0000313" key="11">
    <source>
        <dbReference type="EMBL" id="MDH6504692.1"/>
    </source>
</evidence>
<keyword evidence="2 9" id="KW-0698">rRNA processing</keyword>
<comment type="similarity">
    <text evidence="9">Belongs to the class I-like SAM-binding methyltransferase superfamily. RNA M5U methyltransferase family. RlmD subfamily.</text>
</comment>
<reference evidence="11" key="1">
    <citation type="submission" date="2023-04" db="EMBL/GenBank/DDBJ databases">
        <title>Genome Encyclopedia of Bacteria and Archaea VI: Functional Genomics of Type Strains.</title>
        <authorList>
            <person name="Whitman W."/>
        </authorList>
    </citation>
    <scope>NUCLEOTIDE SEQUENCE</scope>
    <source>
        <strain evidence="11">Enz.4-51</strain>
    </source>
</reference>
<keyword evidence="8 9" id="KW-0411">Iron-sulfur</keyword>
<keyword evidence="5 9" id="KW-0949">S-adenosyl-L-methionine</keyword>
<dbReference type="PANTHER" id="PTHR11061:SF49">
    <property type="entry name" value="23S RRNA (URACIL(1939)-C(5))-METHYLTRANSFERASE RLMD"/>
    <property type="match status" value="1"/>
</dbReference>
<dbReference type="InterPro" id="IPR029063">
    <property type="entry name" value="SAM-dependent_MTases_sf"/>
</dbReference>
<dbReference type="Gene3D" id="2.40.50.1070">
    <property type="match status" value="1"/>
</dbReference>
<evidence type="ECO:0000313" key="12">
    <source>
        <dbReference type="Proteomes" id="UP001161160"/>
    </source>
</evidence>
<dbReference type="EMBL" id="JARXYA010000011">
    <property type="protein sequence ID" value="MDH6504692.1"/>
    <property type="molecule type" value="Genomic_DNA"/>
</dbReference>
<feature type="binding site" evidence="9 10">
    <location>
        <position position="313"/>
    </location>
    <ligand>
        <name>S-adenosyl-L-methionine</name>
        <dbReference type="ChEBI" id="CHEBI:59789"/>
    </ligand>
</feature>
<feature type="active site" description="Nucleophile" evidence="9 10">
    <location>
        <position position="453"/>
    </location>
</feature>
<keyword evidence="1 9" id="KW-0004">4Fe-4S</keyword>
<feature type="binding site" evidence="9 10">
    <location>
        <position position="363"/>
    </location>
    <ligand>
        <name>S-adenosyl-L-methionine</name>
        <dbReference type="ChEBI" id="CHEBI:59789"/>
    </ligand>
</feature>
<dbReference type="GO" id="GO:0070041">
    <property type="term" value="F:rRNA (uridine-C5-)-methyltransferase activity"/>
    <property type="evidence" value="ECO:0007669"/>
    <property type="project" value="UniProtKB-UniRule"/>
</dbReference>
<evidence type="ECO:0000256" key="9">
    <source>
        <dbReference type="HAMAP-Rule" id="MF_01010"/>
    </source>
</evidence>
<organism evidence="11 12">
    <name type="scientific">Polynucleobacter sphagniphilus</name>
    <dbReference type="NCBI Taxonomy" id="1743169"/>
    <lineage>
        <taxon>Bacteria</taxon>
        <taxon>Pseudomonadati</taxon>
        <taxon>Pseudomonadota</taxon>
        <taxon>Betaproteobacteria</taxon>
        <taxon>Burkholderiales</taxon>
        <taxon>Burkholderiaceae</taxon>
        <taxon>Polynucleobacter</taxon>
    </lineage>
</organism>
<feature type="binding site" evidence="9">
    <location>
        <position position="391"/>
    </location>
    <ligand>
        <name>S-adenosyl-L-methionine</name>
        <dbReference type="ChEBI" id="CHEBI:59789"/>
    </ligand>
</feature>
<dbReference type="Proteomes" id="UP001161160">
    <property type="component" value="Unassembled WGS sequence"/>
</dbReference>
<keyword evidence="3 9" id="KW-0489">Methyltransferase</keyword>
<keyword evidence="7 9" id="KW-0408">Iron</keyword>
<dbReference type="Gene3D" id="3.40.50.150">
    <property type="entry name" value="Vaccinia Virus protein VP39"/>
    <property type="match status" value="1"/>
</dbReference>
<dbReference type="NCBIfam" id="NF009639">
    <property type="entry name" value="PRK13168.1"/>
    <property type="match status" value="1"/>
</dbReference>